<name>A0A3M0SP36_9CLOT</name>
<proteinExistence type="predicted"/>
<gene>
    <name evidence="1" type="ORF">D9O40_10455</name>
</gene>
<accession>A0A3M0SP36</accession>
<evidence type="ECO:0000313" key="2">
    <source>
        <dbReference type="Proteomes" id="UP000277999"/>
    </source>
</evidence>
<organism evidence="1 2">
    <name type="scientific">Clostridium autoethanogenum</name>
    <dbReference type="NCBI Taxonomy" id="84023"/>
    <lineage>
        <taxon>Bacteria</taxon>
        <taxon>Bacillati</taxon>
        <taxon>Bacillota</taxon>
        <taxon>Clostridia</taxon>
        <taxon>Eubacteriales</taxon>
        <taxon>Clostridiaceae</taxon>
        <taxon>Clostridium</taxon>
    </lineage>
</organism>
<evidence type="ECO:0000313" key="1">
    <source>
        <dbReference type="EMBL" id="RMD00243.1"/>
    </source>
</evidence>
<reference evidence="1 2" key="1">
    <citation type="submission" date="2018-10" db="EMBL/GenBank/DDBJ databases">
        <title>Genome-centric metagenomics revealed C2 chemical producing, CO utilizing Clostridium with novel acetogenic gene cluster.</title>
        <authorList>
            <person name="Kang H."/>
            <person name="Park B."/>
            <person name="Choi I.G."/>
            <person name="Chang I.S."/>
        </authorList>
    </citation>
    <scope>NUCLEOTIDE SEQUENCE [LARGE SCALE GENOMIC DNA]</scope>
    <source>
        <strain evidence="1 2">H21-9</strain>
    </source>
</reference>
<dbReference type="RefSeq" id="WP_122059198.1">
    <property type="nucleotide sequence ID" value="NZ_RFAQ01000030.1"/>
</dbReference>
<comment type="caution">
    <text evidence="1">The sequence shown here is derived from an EMBL/GenBank/DDBJ whole genome shotgun (WGS) entry which is preliminary data.</text>
</comment>
<dbReference type="EMBL" id="RFAQ01000030">
    <property type="protein sequence ID" value="RMD00243.1"/>
    <property type="molecule type" value="Genomic_DNA"/>
</dbReference>
<sequence length="78" mass="8923">MTNIEKGKCEELCNEALTEIQKANEYFKKNDEVNHDCSLATADLRWGDRKTGYAEGIYQTLVSLGYESEDMKKLSKLI</sequence>
<protein>
    <submittedName>
        <fullName evidence="1">Uncharacterized protein</fullName>
    </submittedName>
</protein>
<dbReference type="AlphaFoldDB" id="A0A3M0SP36"/>
<dbReference type="Proteomes" id="UP000277999">
    <property type="component" value="Unassembled WGS sequence"/>
</dbReference>